<dbReference type="InterPro" id="IPR019056">
    <property type="entry name" value="Phage_TAC_6"/>
</dbReference>
<dbReference type="Proteomes" id="UP000058599">
    <property type="component" value="Chromosome"/>
</dbReference>
<accession>A0AA86L1K8</accession>
<proteinExistence type="predicted"/>
<name>A0AA86L1K8_9SPHN</name>
<dbReference type="Pfam" id="PF09550">
    <property type="entry name" value="Phage_TAC_6"/>
    <property type="match status" value="1"/>
</dbReference>
<dbReference type="EMBL" id="CP012199">
    <property type="protein sequence ID" value="AMG73269.1"/>
    <property type="molecule type" value="Genomic_DNA"/>
</dbReference>
<protein>
    <recommendedName>
        <fullName evidence="3">Phage tail assembly chaperone</fullName>
    </recommendedName>
</protein>
<gene>
    <name evidence="1" type="ORF">SGRAN_0875</name>
</gene>
<sequence length="84" mass="8663">MAEEDAHSAAREREGRFGDGAARLSGVMARLCGWRPGEFWDATPADVAAVLAGWAPENGADGADGAGGVDRAVLAAMMEQYPDG</sequence>
<evidence type="ECO:0008006" key="3">
    <source>
        <dbReference type="Google" id="ProtNLM"/>
    </source>
</evidence>
<dbReference type="KEGG" id="sgi:SGRAN_0875"/>
<reference evidence="1 2" key="1">
    <citation type="journal article" date="2016" name="BMC Genomics">
        <title>Genomic analysis of the nitrate-respiring Sphingopyxis granuli (formerly Sphingomonas macrogoltabida) strain TFA.</title>
        <authorList>
            <person name="Garcia-Romero I."/>
            <person name="Perez-Pulido A.J."/>
            <person name="Gonzalez-Flores Y.E."/>
            <person name="Reyes-Ramirez F."/>
            <person name="Santero E."/>
            <person name="Floriano B."/>
        </authorList>
    </citation>
    <scope>NUCLEOTIDE SEQUENCE [LARGE SCALE GENOMIC DNA]</scope>
    <source>
        <strain evidence="1 2">TFA</strain>
    </source>
</reference>
<dbReference type="RefSeq" id="WP_067180955.1">
    <property type="nucleotide sequence ID" value="NZ_CP012199.1"/>
</dbReference>
<organism evidence="1 2">
    <name type="scientific">Sphingopyxis granuli</name>
    <dbReference type="NCBI Taxonomy" id="267128"/>
    <lineage>
        <taxon>Bacteria</taxon>
        <taxon>Pseudomonadati</taxon>
        <taxon>Pseudomonadota</taxon>
        <taxon>Alphaproteobacteria</taxon>
        <taxon>Sphingomonadales</taxon>
        <taxon>Sphingomonadaceae</taxon>
        <taxon>Sphingopyxis</taxon>
    </lineage>
</organism>
<dbReference type="AlphaFoldDB" id="A0AA86L1K8"/>
<evidence type="ECO:0000313" key="1">
    <source>
        <dbReference type="EMBL" id="AMG73269.1"/>
    </source>
</evidence>
<keyword evidence="2" id="KW-1185">Reference proteome</keyword>
<evidence type="ECO:0000313" key="2">
    <source>
        <dbReference type="Proteomes" id="UP000058599"/>
    </source>
</evidence>